<evidence type="ECO:0000313" key="1">
    <source>
        <dbReference type="EMBL" id="MBR7798537.1"/>
    </source>
</evidence>
<dbReference type="RefSeq" id="WP_212673707.1">
    <property type="nucleotide sequence ID" value="NZ_JAGSPJ010000001.1"/>
</dbReference>
<proteinExistence type="predicted"/>
<sequence length="399" mass="45015">MPDKQIHRIKFYPVSNGDTSQFILANGKRLIFDFNHRKTGEAVDSPHIDLKAHLKKELDDAGKNTVEVFALTHADTDHLAGASDFFYLNHASKYQGEGRVGIETLWVPAVMLLEKYRRNESHPEYAPWAEEAWHRLLEGKGVRIFSKPKELATQLTEELKKMKLSANSRDHLFTHAGEFVPEFSLDTDGMELFTHSPFADHKEDGTTVERNEESLMFHVRFSADGKTTDMIQCGDSEAEALEWIVAKTQKEKNDERLCWDLFNIPHHCSYLALNINGQKGDKKTVPLPKVKELLDFGRPGAYIVSSSFSIPDNNKAYEQTQPPHIQARKTYEDALDEIGGTAFLVTMEESTEKKQEPIEFEISSRGLKRTKIATATDKISAAAIITSNSAPRAGSDTYD</sequence>
<dbReference type="InterPro" id="IPR036866">
    <property type="entry name" value="RibonucZ/Hydroxyglut_hydro"/>
</dbReference>
<organism evidence="1 2">
    <name type="scientific">Undibacterium fentianense</name>
    <dbReference type="NCBI Taxonomy" id="2828728"/>
    <lineage>
        <taxon>Bacteria</taxon>
        <taxon>Pseudomonadati</taxon>
        <taxon>Pseudomonadota</taxon>
        <taxon>Betaproteobacteria</taxon>
        <taxon>Burkholderiales</taxon>
        <taxon>Oxalobacteraceae</taxon>
        <taxon>Undibacterium</taxon>
    </lineage>
</organism>
<protein>
    <recommendedName>
        <fullName evidence="3">Metallo-beta-lactamase domain-containing protein</fullName>
    </recommendedName>
</protein>
<name>A0A941E038_9BURK</name>
<dbReference type="Proteomes" id="UP000678545">
    <property type="component" value="Unassembled WGS sequence"/>
</dbReference>
<comment type="caution">
    <text evidence="1">The sequence shown here is derived from an EMBL/GenBank/DDBJ whole genome shotgun (WGS) entry which is preliminary data.</text>
</comment>
<evidence type="ECO:0008006" key="3">
    <source>
        <dbReference type="Google" id="ProtNLM"/>
    </source>
</evidence>
<keyword evidence="2" id="KW-1185">Reference proteome</keyword>
<dbReference type="SUPFAM" id="SSF56281">
    <property type="entry name" value="Metallo-hydrolase/oxidoreductase"/>
    <property type="match status" value="1"/>
</dbReference>
<dbReference type="Gene3D" id="3.60.15.10">
    <property type="entry name" value="Ribonuclease Z/Hydroxyacylglutathione hydrolase-like"/>
    <property type="match status" value="1"/>
</dbReference>
<accession>A0A941E038</accession>
<dbReference type="EMBL" id="JAGSPJ010000001">
    <property type="protein sequence ID" value="MBR7798537.1"/>
    <property type="molecule type" value="Genomic_DNA"/>
</dbReference>
<gene>
    <name evidence="1" type="ORF">KDM90_00750</name>
</gene>
<dbReference type="AlphaFoldDB" id="A0A941E038"/>
<reference evidence="1" key="1">
    <citation type="submission" date="2021-04" db="EMBL/GenBank/DDBJ databases">
        <title>novel species isolated from subtropical streams in China.</title>
        <authorList>
            <person name="Lu H."/>
        </authorList>
    </citation>
    <scope>NUCLEOTIDE SEQUENCE</scope>
    <source>
        <strain evidence="1">FT137W</strain>
    </source>
</reference>
<evidence type="ECO:0000313" key="2">
    <source>
        <dbReference type="Proteomes" id="UP000678545"/>
    </source>
</evidence>